<dbReference type="InterPro" id="IPR045645">
    <property type="entry name" value="DUF6403"/>
</dbReference>
<dbReference type="RefSeq" id="WP_183659100.1">
    <property type="nucleotide sequence ID" value="NZ_JACHWU010000009.1"/>
</dbReference>
<evidence type="ECO:0000313" key="2">
    <source>
        <dbReference type="Proteomes" id="UP000550714"/>
    </source>
</evidence>
<dbReference type="EMBL" id="JACHWU010000009">
    <property type="protein sequence ID" value="MBB3053372.1"/>
    <property type="molecule type" value="Genomic_DNA"/>
</dbReference>
<sequence length="98" mass="10250">MTWTIWLIGALVLISAGVASAYLPRLRAHADRKRAAWATATAAIAAAGVSRDACTADVPEARRLLAEAEALSGGPAAARVATELAERADPLWREARDG</sequence>
<comment type="caution">
    <text evidence="1">The sequence shown here is derived from an EMBL/GenBank/DDBJ whole genome shotgun (WGS) entry which is preliminary data.</text>
</comment>
<dbReference type="Proteomes" id="UP000550714">
    <property type="component" value="Unassembled WGS sequence"/>
</dbReference>
<gene>
    <name evidence="1" type="ORF">FHS23_004421</name>
</gene>
<organism evidence="1 2">
    <name type="scientific">Prauserella isguenensis</name>
    <dbReference type="NCBI Taxonomy" id="1470180"/>
    <lineage>
        <taxon>Bacteria</taxon>
        <taxon>Bacillati</taxon>
        <taxon>Actinomycetota</taxon>
        <taxon>Actinomycetes</taxon>
        <taxon>Pseudonocardiales</taxon>
        <taxon>Pseudonocardiaceae</taxon>
        <taxon>Prauserella</taxon>
    </lineage>
</organism>
<accession>A0A839S7L0</accession>
<reference evidence="1 2" key="1">
    <citation type="submission" date="2020-08" db="EMBL/GenBank/DDBJ databases">
        <title>Genomic Encyclopedia of Type Strains, Phase III (KMG-III): the genomes of soil and plant-associated and newly described type strains.</title>
        <authorList>
            <person name="Whitman W."/>
        </authorList>
    </citation>
    <scope>NUCLEOTIDE SEQUENCE [LARGE SCALE GENOMIC DNA]</scope>
    <source>
        <strain evidence="1 2">CECT 8577</strain>
    </source>
</reference>
<proteinExistence type="predicted"/>
<dbReference type="AlphaFoldDB" id="A0A839S7L0"/>
<keyword evidence="2" id="KW-1185">Reference proteome</keyword>
<protein>
    <submittedName>
        <fullName evidence="1">Uncharacterized protein</fullName>
    </submittedName>
</protein>
<name>A0A839S7L0_9PSEU</name>
<evidence type="ECO:0000313" key="1">
    <source>
        <dbReference type="EMBL" id="MBB3053372.1"/>
    </source>
</evidence>
<dbReference type="Pfam" id="PF19941">
    <property type="entry name" value="DUF6403"/>
    <property type="match status" value="1"/>
</dbReference>